<evidence type="ECO:0000313" key="2">
    <source>
        <dbReference type="Proteomes" id="UP000594454"/>
    </source>
</evidence>
<dbReference type="PANTHER" id="PTHR47642:SF5">
    <property type="entry name" value="ATP-DEPENDENT DNA HELICASE"/>
    <property type="match status" value="1"/>
</dbReference>
<gene>
    <name evidence="1" type="ORF">HERILL_LOCUS7900</name>
</gene>
<sequence length="181" mass="21093">MTSTFNPYFVREVNSNIDIQFILDEYSCALYVNKSARGIGNLRRELTTLMQKHPDQDYTGPFKLLNAVEMSAQKAAWYLLRQPMSETSRQIVYITTVWPTERQCCRKRRQKMDREGVDGRSTNVWTKNIIQRYGERTVSLEHVYLAEFASWYVNASDFVHEKDGMHMDDDEDSEAAPEAGM</sequence>
<dbReference type="Proteomes" id="UP000594454">
    <property type="component" value="Chromosome 3"/>
</dbReference>
<evidence type="ECO:0000313" key="1">
    <source>
        <dbReference type="EMBL" id="CAD7085034.1"/>
    </source>
</evidence>
<dbReference type="InParanoid" id="A0A7R8UQ99"/>
<organism evidence="1 2">
    <name type="scientific">Hermetia illucens</name>
    <name type="common">Black soldier fly</name>
    <dbReference type="NCBI Taxonomy" id="343691"/>
    <lineage>
        <taxon>Eukaryota</taxon>
        <taxon>Metazoa</taxon>
        <taxon>Ecdysozoa</taxon>
        <taxon>Arthropoda</taxon>
        <taxon>Hexapoda</taxon>
        <taxon>Insecta</taxon>
        <taxon>Pterygota</taxon>
        <taxon>Neoptera</taxon>
        <taxon>Endopterygota</taxon>
        <taxon>Diptera</taxon>
        <taxon>Brachycera</taxon>
        <taxon>Stratiomyomorpha</taxon>
        <taxon>Stratiomyidae</taxon>
        <taxon>Hermetiinae</taxon>
        <taxon>Hermetia</taxon>
    </lineage>
</organism>
<dbReference type="EMBL" id="LR899011">
    <property type="protein sequence ID" value="CAD7085034.1"/>
    <property type="molecule type" value="Genomic_DNA"/>
</dbReference>
<proteinExistence type="predicted"/>
<reference evidence="1 2" key="1">
    <citation type="submission" date="2020-11" db="EMBL/GenBank/DDBJ databases">
        <authorList>
            <person name="Wallbank WR R."/>
            <person name="Pardo Diaz C."/>
            <person name="Kozak K."/>
            <person name="Martin S."/>
            <person name="Jiggins C."/>
            <person name="Moest M."/>
            <person name="Warren A I."/>
            <person name="Generalovic N T."/>
            <person name="Byers J.R.P. K."/>
            <person name="Montejo-Kovacevich G."/>
            <person name="Yen C E."/>
        </authorList>
    </citation>
    <scope>NUCLEOTIDE SEQUENCE [LARGE SCALE GENOMIC DNA]</scope>
</reference>
<dbReference type="InterPro" id="IPR051055">
    <property type="entry name" value="PIF1_helicase"/>
</dbReference>
<dbReference type="AlphaFoldDB" id="A0A7R8UQ99"/>
<dbReference type="PANTHER" id="PTHR47642">
    <property type="entry name" value="ATP-DEPENDENT DNA HELICASE"/>
    <property type="match status" value="1"/>
</dbReference>
<accession>A0A7R8UQ99</accession>
<keyword evidence="2" id="KW-1185">Reference proteome</keyword>
<protein>
    <submittedName>
        <fullName evidence="1">Uncharacterized protein</fullName>
    </submittedName>
</protein>
<name>A0A7R8UQ99_HERIL</name>